<dbReference type="AlphaFoldDB" id="A0A1S0THU5"/>
<proteinExistence type="predicted"/>
<reference evidence="1" key="1">
    <citation type="submission" date="2012-04" db="EMBL/GenBank/DDBJ databases">
        <title>The Genome Sequence of Loa loa.</title>
        <authorList>
            <consortium name="The Broad Institute Genome Sequencing Platform"/>
            <consortium name="Broad Institute Genome Sequencing Center for Infectious Disease"/>
            <person name="Nutman T.B."/>
            <person name="Fink D.L."/>
            <person name="Russ C."/>
            <person name="Young S."/>
            <person name="Zeng Q."/>
            <person name="Gargeya S."/>
            <person name="Alvarado L."/>
            <person name="Berlin A."/>
            <person name="Chapman S.B."/>
            <person name="Chen Z."/>
            <person name="Freedman E."/>
            <person name="Gellesch M."/>
            <person name="Goldberg J."/>
            <person name="Griggs A."/>
            <person name="Gujja S."/>
            <person name="Heilman E.R."/>
            <person name="Heiman D."/>
            <person name="Howarth C."/>
            <person name="Mehta T."/>
            <person name="Neiman D."/>
            <person name="Pearson M."/>
            <person name="Roberts A."/>
            <person name="Saif S."/>
            <person name="Shea T."/>
            <person name="Shenoy N."/>
            <person name="Sisk P."/>
            <person name="Stolte C."/>
            <person name="Sykes S."/>
            <person name="White J."/>
            <person name="Yandava C."/>
            <person name="Haas B."/>
            <person name="Henn M.R."/>
            <person name="Nusbaum C."/>
            <person name="Birren B."/>
        </authorList>
    </citation>
    <scope>NUCLEOTIDE SEQUENCE [LARGE SCALE GENOMIC DNA]</scope>
</reference>
<dbReference type="KEGG" id="loa:LOAG_14387"/>
<organism evidence="1">
    <name type="scientific">Loa loa</name>
    <name type="common">Eye worm</name>
    <name type="synonym">Filaria loa</name>
    <dbReference type="NCBI Taxonomy" id="7209"/>
    <lineage>
        <taxon>Eukaryota</taxon>
        <taxon>Metazoa</taxon>
        <taxon>Ecdysozoa</taxon>
        <taxon>Nematoda</taxon>
        <taxon>Chromadorea</taxon>
        <taxon>Rhabditida</taxon>
        <taxon>Spirurina</taxon>
        <taxon>Spiruromorpha</taxon>
        <taxon>Filarioidea</taxon>
        <taxon>Onchocercidae</taxon>
        <taxon>Loa</taxon>
    </lineage>
</organism>
<gene>
    <name evidence="1" type="ORF">LOAG_14387</name>
</gene>
<dbReference type="InParanoid" id="A0A1S0THU5"/>
<dbReference type="OrthoDB" id="5855122at2759"/>
<name>A0A1S0THU5_LOALO</name>
<dbReference type="EMBL" id="JH712326">
    <property type="protein sequence ID" value="EFO14137.1"/>
    <property type="molecule type" value="Genomic_DNA"/>
</dbReference>
<protein>
    <submittedName>
        <fullName evidence="1">Uncharacterized protein</fullName>
    </submittedName>
</protein>
<dbReference type="RefSeq" id="XP_003149932.1">
    <property type="nucleotide sequence ID" value="XM_003149884.1"/>
</dbReference>
<accession>A0A1S0THU5</accession>
<dbReference type="GeneID" id="9951867"/>
<dbReference type="OMA" id="MIMPNTE"/>
<evidence type="ECO:0000313" key="1">
    <source>
        <dbReference type="EMBL" id="EFO14137.1"/>
    </source>
</evidence>
<sequence>MNIVQNDDAHCSVISLVKKGYEIVKRFVIKKPIPLDSFVSDGDIPVTPDDSDLLSSIEEQSDFIFDVGSGRTYSLPQYINYVNDQEDDDDLMIMPNTEIDIRE</sequence>
<dbReference type="CTD" id="9951867"/>